<protein>
    <submittedName>
        <fullName evidence="1">Uncharacterized protein</fullName>
    </submittedName>
</protein>
<sequence>MTNYFIVFIPGTLKSSKVCLLDELTFEFLVDNGLDLKIWDCRPMGIYEDAVELSELRFDNEHDLEFIADVWNCIRSNVLDDPVKWVETLEIMEEMKIRHLSTKDSTVLPYFELHILDVQLNWTVGQKGILYLDLVIYFEQMEDGGVSSMNIIHAAIIDLGPPKEDSYIEGHPTCLCFLGEHAHTKLTPLVLSNVTKMCYRKIKANQVQEKIWKEVVIVTDLTDQGVRITDQAYTKTTLIDPENLVAAGLNDLPDKPGKLIAIKDAFTIFVTDKVSGVEKPIFKYVVDYEDYEGSLRFSKTVCLMLTSTMETLRTQHEFSLIWECDVLTHYKDDMRFLDIVTLPLDDPSLISETWTRIQRVVLDDPAAWKDLSDKLKEFRDIGEL</sequence>
<gene>
    <name evidence="1" type="ORF">Fcan01_27894</name>
</gene>
<dbReference type="EMBL" id="LNIX01000059">
    <property type="protein sequence ID" value="OXA37323.1"/>
    <property type="molecule type" value="Genomic_DNA"/>
</dbReference>
<dbReference type="AlphaFoldDB" id="A0A226CWH0"/>
<accession>A0A226CWH0</accession>
<keyword evidence="2" id="KW-1185">Reference proteome</keyword>
<organism evidence="1 2">
    <name type="scientific">Folsomia candida</name>
    <name type="common">Springtail</name>
    <dbReference type="NCBI Taxonomy" id="158441"/>
    <lineage>
        <taxon>Eukaryota</taxon>
        <taxon>Metazoa</taxon>
        <taxon>Ecdysozoa</taxon>
        <taxon>Arthropoda</taxon>
        <taxon>Hexapoda</taxon>
        <taxon>Collembola</taxon>
        <taxon>Entomobryomorpha</taxon>
        <taxon>Isotomoidea</taxon>
        <taxon>Isotomidae</taxon>
        <taxon>Proisotominae</taxon>
        <taxon>Folsomia</taxon>
    </lineage>
</organism>
<proteinExistence type="predicted"/>
<evidence type="ECO:0000313" key="1">
    <source>
        <dbReference type="EMBL" id="OXA37323.1"/>
    </source>
</evidence>
<comment type="caution">
    <text evidence="1">The sequence shown here is derived from an EMBL/GenBank/DDBJ whole genome shotgun (WGS) entry which is preliminary data.</text>
</comment>
<evidence type="ECO:0000313" key="2">
    <source>
        <dbReference type="Proteomes" id="UP000198287"/>
    </source>
</evidence>
<reference evidence="1 2" key="1">
    <citation type="submission" date="2015-12" db="EMBL/GenBank/DDBJ databases">
        <title>The genome of Folsomia candida.</title>
        <authorList>
            <person name="Faddeeva A."/>
            <person name="Derks M.F."/>
            <person name="Anvar Y."/>
            <person name="Smit S."/>
            <person name="Van Straalen N."/>
            <person name="Roelofs D."/>
        </authorList>
    </citation>
    <scope>NUCLEOTIDE SEQUENCE [LARGE SCALE GENOMIC DNA]</scope>
    <source>
        <strain evidence="1 2">VU population</strain>
        <tissue evidence="1">Whole body</tissue>
    </source>
</reference>
<dbReference type="Proteomes" id="UP000198287">
    <property type="component" value="Unassembled WGS sequence"/>
</dbReference>
<name>A0A226CWH0_FOLCA</name>